<evidence type="ECO:0000313" key="3">
    <source>
        <dbReference type="Proteomes" id="UP000800092"/>
    </source>
</evidence>
<name>A0A6A6H635_VIRVR</name>
<gene>
    <name evidence="2" type="ORF">EV356DRAFT_516164</name>
</gene>
<dbReference type="OrthoDB" id="3886018at2759"/>
<protein>
    <recommendedName>
        <fullName evidence="4">C2H2-type domain-containing protein</fullName>
    </recommendedName>
</protein>
<keyword evidence="1" id="KW-0732">Signal</keyword>
<accession>A0A6A6H635</accession>
<evidence type="ECO:0008006" key="4">
    <source>
        <dbReference type="Google" id="ProtNLM"/>
    </source>
</evidence>
<proteinExistence type="predicted"/>
<keyword evidence="3" id="KW-1185">Reference proteome</keyword>
<reference evidence="2" key="1">
    <citation type="journal article" date="2020" name="Stud. Mycol.">
        <title>101 Dothideomycetes genomes: a test case for predicting lifestyles and emergence of pathogens.</title>
        <authorList>
            <person name="Haridas S."/>
            <person name="Albert R."/>
            <person name="Binder M."/>
            <person name="Bloem J."/>
            <person name="Labutti K."/>
            <person name="Salamov A."/>
            <person name="Andreopoulos B."/>
            <person name="Baker S."/>
            <person name="Barry K."/>
            <person name="Bills G."/>
            <person name="Bluhm B."/>
            <person name="Cannon C."/>
            <person name="Castanera R."/>
            <person name="Culley D."/>
            <person name="Daum C."/>
            <person name="Ezra D."/>
            <person name="Gonzalez J."/>
            <person name="Henrissat B."/>
            <person name="Kuo A."/>
            <person name="Liang C."/>
            <person name="Lipzen A."/>
            <person name="Lutzoni F."/>
            <person name="Magnuson J."/>
            <person name="Mondo S."/>
            <person name="Nolan M."/>
            <person name="Ohm R."/>
            <person name="Pangilinan J."/>
            <person name="Park H.-J."/>
            <person name="Ramirez L."/>
            <person name="Alfaro M."/>
            <person name="Sun H."/>
            <person name="Tritt A."/>
            <person name="Yoshinaga Y."/>
            <person name="Zwiers L.-H."/>
            <person name="Turgeon B."/>
            <person name="Goodwin S."/>
            <person name="Spatafora J."/>
            <person name="Crous P."/>
            <person name="Grigoriev I."/>
        </authorList>
    </citation>
    <scope>NUCLEOTIDE SEQUENCE</scope>
    <source>
        <strain evidence="2">Tuck. ex Michener</strain>
    </source>
</reference>
<organism evidence="2 3">
    <name type="scientific">Viridothelium virens</name>
    <name type="common">Speckled blister lichen</name>
    <name type="synonym">Trypethelium virens</name>
    <dbReference type="NCBI Taxonomy" id="1048519"/>
    <lineage>
        <taxon>Eukaryota</taxon>
        <taxon>Fungi</taxon>
        <taxon>Dikarya</taxon>
        <taxon>Ascomycota</taxon>
        <taxon>Pezizomycotina</taxon>
        <taxon>Dothideomycetes</taxon>
        <taxon>Dothideomycetes incertae sedis</taxon>
        <taxon>Trypetheliales</taxon>
        <taxon>Trypetheliaceae</taxon>
        <taxon>Viridothelium</taxon>
    </lineage>
</organism>
<dbReference type="AlphaFoldDB" id="A0A6A6H635"/>
<dbReference type="Proteomes" id="UP000800092">
    <property type="component" value="Unassembled WGS sequence"/>
</dbReference>
<feature type="signal peptide" evidence="1">
    <location>
        <begin position="1"/>
        <end position="25"/>
    </location>
</feature>
<evidence type="ECO:0000256" key="1">
    <source>
        <dbReference type="SAM" id="SignalP"/>
    </source>
</evidence>
<feature type="chain" id="PRO_5025536026" description="C2H2-type domain-containing protein" evidence="1">
    <location>
        <begin position="26"/>
        <end position="379"/>
    </location>
</feature>
<dbReference type="EMBL" id="ML991805">
    <property type="protein sequence ID" value="KAF2233554.1"/>
    <property type="molecule type" value="Genomic_DNA"/>
</dbReference>
<sequence length="379" mass="42514">MAALFLKYRIIEAVFYLTLINNALANLPVGDGVKPLLTNQTSGTLSSVDHPSPIQTLCAPDTCGTECSKSFRPPSRKFGHSKIPIEAIRANSTLDDMITHGLQNRTSYPRKRALDPVPAAVADRREHVAALSRYITAEDQWVSYDTRRSLARKTTTSAVEFDEVNARSAFGAKGLTGCTAVLIVSTRGIFGAHIWEFPTFVNSGGRERPDDFFIQEGVDVLFNGSPEEGAGETDIGLDLLTIEGEMMMHGTNPRMFILTPFSNDQDREGGIQTVLRYDRQVNLLAERLQQEEGWVPRIVGYTRRRLIDTTGDRLSRARPYRGFGGRAIFEWDLNERLEEGNRIGKWRLWLEDEMIMEQEFQVDAENLDSESSISENTGF</sequence>
<evidence type="ECO:0000313" key="2">
    <source>
        <dbReference type="EMBL" id="KAF2233554.1"/>
    </source>
</evidence>